<dbReference type="KEGG" id="sliu:111356875"/>
<evidence type="ECO:0000256" key="4">
    <source>
        <dbReference type="ARBA" id="ARBA00022771"/>
    </source>
</evidence>
<dbReference type="GO" id="GO:0005634">
    <property type="term" value="C:nucleus"/>
    <property type="evidence" value="ECO:0007669"/>
    <property type="project" value="UniProtKB-SubCell"/>
</dbReference>
<dbReference type="Pfam" id="PF07776">
    <property type="entry name" value="zf-AD"/>
    <property type="match status" value="1"/>
</dbReference>
<evidence type="ECO:0000256" key="9">
    <source>
        <dbReference type="ARBA" id="ARBA00023242"/>
    </source>
</evidence>
<dbReference type="Gene3D" id="3.30.160.60">
    <property type="entry name" value="Classic Zinc Finger"/>
    <property type="match status" value="10"/>
</dbReference>
<dbReference type="RefSeq" id="XP_022827139.1">
    <property type="nucleotide sequence ID" value="XM_022971371.1"/>
</dbReference>
<keyword evidence="7" id="KW-0238">DNA-binding</keyword>
<dbReference type="Proteomes" id="UP000301870">
    <property type="component" value="Chromosome 23"/>
</dbReference>
<feature type="binding site" evidence="11">
    <location>
        <position position="8"/>
    </location>
    <ligand>
        <name>Zn(2+)</name>
        <dbReference type="ChEBI" id="CHEBI:29105"/>
    </ligand>
</feature>
<feature type="domain" description="C2H2-type" evidence="13">
    <location>
        <begin position="252"/>
        <end position="279"/>
    </location>
</feature>
<evidence type="ECO:0000256" key="5">
    <source>
        <dbReference type="ARBA" id="ARBA00022833"/>
    </source>
</evidence>
<evidence type="ECO:0000256" key="3">
    <source>
        <dbReference type="ARBA" id="ARBA00022737"/>
    </source>
</evidence>
<gene>
    <name evidence="16" type="primary">LOC111356875</name>
</gene>
<dbReference type="InterPro" id="IPR013087">
    <property type="entry name" value="Znf_C2H2_type"/>
</dbReference>
<keyword evidence="4 10" id="KW-0863">Zinc-finger</keyword>
<dbReference type="FunFam" id="3.30.160.60:FF:001498">
    <property type="entry name" value="Zinc finger protein 404"/>
    <property type="match status" value="1"/>
</dbReference>
<dbReference type="InterPro" id="IPR012934">
    <property type="entry name" value="Znf_AD"/>
</dbReference>
<dbReference type="FunFam" id="3.30.160.60:FF:000417">
    <property type="entry name" value="Zinc finger protein"/>
    <property type="match status" value="1"/>
</dbReference>
<feature type="domain" description="C2H2-type" evidence="13">
    <location>
        <begin position="306"/>
        <end position="333"/>
    </location>
</feature>
<evidence type="ECO:0000256" key="10">
    <source>
        <dbReference type="PROSITE-ProRule" id="PRU00042"/>
    </source>
</evidence>
<feature type="binding site" evidence="11">
    <location>
        <position position="60"/>
    </location>
    <ligand>
        <name>Zn(2+)</name>
        <dbReference type="ChEBI" id="CHEBI:29105"/>
    </ligand>
</feature>
<dbReference type="GO" id="GO:0008270">
    <property type="term" value="F:zinc ion binding"/>
    <property type="evidence" value="ECO:0007669"/>
    <property type="project" value="UniProtKB-UniRule"/>
</dbReference>
<evidence type="ECO:0000256" key="8">
    <source>
        <dbReference type="ARBA" id="ARBA00023163"/>
    </source>
</evidence>
<evidence type="ECO:0000256" key="2">
    <source>
        <dbReference type="ARBA" id="ARBA00022723"/>
    </source>
</evidence>
<feature type="domain" description="C2H2-type" evidence="13">
    <location>
        <begin position="130"/>
        <end position="152"/>
    </location>
</feature>
<protein>
    <submittedName>
        <fullName evidence="16">Zinc finger protein 883-like</fullName>
    </submittedName>
</protein>
<reference evidence="16" key="1">
    <citation type="submission" date="2025-08" db="UniProtKB">
        <authorList>
            <consortium name="RefSeq"/>
        </authorList>
    </citation>
    <scope>IDENTIFICATION</scope>
    <source>
        <strain evidence="16">Ishihara</strain>
        <tissue evidence="16">Whole body</tissue>
    </source>
</reference>
<keyword evidence="5 11" id="KW-0862">Zinc</keyword>
<dbReference type="Pfam" id="PF12874">
    <property type="entry name" value="zf-met"/>
    <property type="match status" value="1"/>
</dbReference>
<feature type="domain" description="C2H2-type" evidence="13">
    <location>
        <begin position="334"/>
        <end position="361"/>
    </location>
</feature>
<evidence type="ECO:0000259" key="13">
    <source>
        <dbReference type="PROSITE" id="PS50157"/>
    </source>
</evidence>
<dbReference type="PROSITE" id="PS50157">
    <property type="entry name" value="ZINC_FINGER_C2H2_2"/>
    <property type="match status" value="13"/>
</dbReference>
<dbReference type="AlphaFoldDB" id="A0A9J7EGL8"/>
<organism evidence="15 16">
    <name type="scientific">Spodoptera litura</name>
    <name type="common">Asian cotton leafworm</name>
    <dbReference type="NCBI Taxonomy" id="69820"/>
    <lineage>
        <taxon>Eukaryota</taxon>
        <taxon>Metazoa</taxon>
        <taxon>Ecdysozoa</taxon>
        <taxon>Arthropoda</taxon>
        <taxon>Hexapoda</taxon>
        <taxon>Insecta</taxon>
        <taxon>Pterygota</taxon>
        <taxon>Neoptera</taxon>
        <taxon>Endopterygota</taxon>
        <taxon>Lepidoptera</taxon>
        <taxon>Glossata</taxon>
        <taxon>Ditrysia</taxon>
        <taxon>Noctuoidea</taxon>
        <taxon>Noctuidae</taxon>
        <taxon>Amphipyrinae</taxon>
        <taxon>Spodoptera</taxon>
    </lineage>
</organism>
<dbReference type="SUPFAM" id="SSF57716">
    <property type="entry name" value="Glucocorticoid receptor-like (DNA-binding domain)"/>
    <property type="match status" value="1"/>
</dbReference>
<dbReference type="Pfam" id="PF00096">
    <property type="entry name" value="zf-C2H2"/>
    <property type="match status" value="6"/>
</dbReference>
<comment type="subcellular location">
    <subcellularLocation>
        <location evidence="1">Nucleus</location>
    </subcellularLocation>
</comment>
<feature type="domain" description="C2H2-type" evidence="13">
    <location>
        <begin position="446"/>
        <end position="473"/>
    </location>
</feature>
<dbReference type="GO" id="GO:0045892">
    <property type="term" value="P:negative regulation of DNA-templated transcription"/>
    <property type="evidence" value="ECO:0007669"/>
    <property type="project" value="UniProtKB-ARBA"/>
</dbReference>
<evidence type="ECO:0000313" key="16">
    <source>
        <dbReference type="RefSeq" id="XP_022827139.1"/>
    </source>
</evidence>
<evidence type="ECO:0000256" key="7">
    <source>
        <dbReference type="ARBA" id="ARBA00023125"/>
    </source>
</evidence>
<dbReference type="Pfam" id="PF13912">
    <property type="entry name" value="zf-C2H2_6"/>
    <property type="match status" value="2"/>
</dbReference>
<feature type="region of interest" description="Disordered" evidence="12">
    <location>
        <begin position="497"/>
        <end position="524"/>
    </location>
</feature>
<dbReference type="GO" id="GO:0006357">
    <property type="term" value="P:regulation of transcription by RNA polymerase II"/>
    <property type="evidence" value="ECO:0007669"/>
    <property type="project" value="TreeGrafter"/>
</dbReference>
<dbReference type="SUPFAM" id="SSF57667">
    <property type="entry name" value="beta-beta-alpha zinc fingers"/>
    <property type="match status" value="7"/>
</dbReference>
<keyword evidence="6" id="KW-0805">Transcription regulation</keyword>
<evidence type="ECO:0000256" key="6">
    <source>
        <dbReference type="ARBA" id="ARBA00023015"/>
    </source>
</evidence>
<dbReference type="SMART" id="SM00868">
    <property type="entry name" value="zf-AD"/>
    <property type="match status" value="1"/>
</dbReference>
<dbReference type="PANTHER" id="PTHR24404:SF110">
    <property type="entry name" value="C2H2-TYPE DOMAIN-CONTAINING PROTEIN"/>
    <property type="match status" value="1"/>
</dbReference>
<dbReference type="PROSITE" id="PS00028">
    <property type="entry name" value="ZINC_FINGER_C2H2_1"/>
    <property type="match status" value="12"/>
</dbReference>
<name>A0A9J7EGL8_SPOLT</name>
<keyword evidence="2 11" id="KW-0479">Metal-binding</keyword>
<dbReference type="PROSITE" id="PS51915">
    <property type="entry name" value="ZAD"/>
    <property type="match status" value="1"/>
</dbReference>
<dbReference type="OrthoDB" id="1095242at2759"/>
<evidence type="ECO:0000313" key="15">
    <source>
        <dbReference type="Proteomes" id="UP000301870"/>
    </source>
</evidence>
<dbReference type="GeneID" id="111356875"/>
<keyword evidence="3" id="KW-0677">Repeat</keyword>
<dbReference type="FunFam" id="3.30.160.60:FF:000264">
    <property type="entry name" value="Zinc finger protein 236"/>
    <property type="match status" value="1"/>
</dbReference>
<feature type="domain" description="C2H2-type" evidence="13">
    <location>
        <begin position="182"/>
        <end position="205"/>
    </location>
</feature>
<sequence>MFDITGLCRGCMKDNVSLVNLYETVQIEEDSLQLAELLVQCTPAEVTKEDGLPQNLCDACIKVLQVAYTFRIQVIKSQEELKKILQTNIKSEPLDVNLKTEDNVPDYFDTFEDFNFDNDFPKTELENVIYTCNKCSKQFTKHNKYLRHLGAHENLSLECSICKKLFGSQELLDKHKAKHEKTTCLICNKHFEKETELLEHMVLHTEGLNIKVEDEVSVNMLRCMECNITFTKARSLASHMKKHKNKQDQTEFVCDTCGKRFLKKCILKRHLSMHEKKHKCDECSKSFARRDQLVAHAYSHKDKKPYVCSYCKKGFSQMCSLKDHIRTHTKETPYLCSECGKGFANNSNLRQHMMRHTGIKPFACNQCPKTFCTKGQMTSHLTTHTDAHPFKCGVCGAAFTKQNSLKKHSLIHLAVRPFACDTCNMRFTCKDHLKRHNRIHTGEKPYKCSYCERAFSQSNDLVKHTRQHVGQNIYQCTICSARFRLVSELKHHYPVHFANGKSEGEQNNPKSDSKDPTMTPADNKIPKELPLLEMKPQTDFNELMTFKSEKELPQLKPAPDLPILTLKPPENKDDNDVLDSNRIVITINSCDTNGVVNEFTIKMPKES</sequence>
<dbReference type="InterPro" id="IPR050589">
    <property type="entry name" value="Ikaros_C2H2-ZF"/>
</dbReference>
<feature type="domain" description="C2H2-type" evidence="13">
    <location>
        <begin position="157"/>
        <end position="179"/>
    </location>
</feature>
<feature type="domain" description="C2H2-type" evidence="13">
    <location>
        <begin position="362"/>
        <end position="389"/>
    </location>
</feature>
<dbReference type="Gene3D" id="3.40.1800.20">
    <property type="match status" value="1"/>
</dbReference>
<evidence type="ECO:0000259" key="14">
    <source>
        <dbReference type="PROSITE" id="PS51915"/>
    </source>
</evidence>
<dbReference type="GO" id="GO:0003700">
    <property type="term" value="F:DNA-binding transcription factor activity"/>
    <property type="evidence" value="ECO:0007669"/>
    <property type="project" value="TreeGrafter"/>
</dbReference>
<evidence type="ECO:0000256" key="11">
    <source>
        <dbReference type="PROSITE-ProRule" id="PRU01263"/>
    </source>
</evidence>
<keyword evidence="15" id="KW-1185">Reference proteome</keyword>
<feature type="domain" description="C2H2-type" evidence="13">
    <location>
        <begin position="474"/>
        <end position="501"/>
    </location>
</feature>
<evidence type="ECO:0000256" key="12">
    <source>
        <dbReference type="SAM" id="MobiDB-lite"/>
    </source>
</evidence>
<dbReference type="SMART" id="SM00355">
    <property type="entry name" value="ZnF_C2H2"/>
    <property type="match status" value="13"/>
</dbReference>
<evidence type="ECO:0000256" key="1">
    <source>
        <dbReference type="ARBA" id="ARBA00004123"/>
    </source>
</evidence>
<dbReference type="GO" id="GO:0000978">
    <property type="term" value="F:RNA polymerase II cis-regulatory region sequence-specific DNA binding"/>
    <property type="evidence" value="ECO:0007669"/>
    <property type="project" value="TreeGrafter"/>
</dbReference>
<accession>A0A9J7EGL8</accession>
<keyword evidence="8" id="KW-0804">Transcription</keyword>
<dbReference type="FunFam" id="3.30.160.60:FF:000065">
    <property type="entry name" value="B-cell CLL/lymphoma 6, member B"/>
    <property type="match status" value="1"/>
</dbReference>
<feature type="domain" description="C2H2-type" evidence="13">
    <location>
        <begin position="418"/>
        <end position="445"/>
    </location>
</feature>
<feature type="domain" description="ZAD" evidence="14">
    <location>
        <begin position="6"/>
        <end position="84"/>
    </location>
</feature>
<feature type="domain" description="C2H2-type" evidence="13">
    <location>
        <begin position="221"/>
        <end position="248"/>
    </location>
</feature>
<proteinExistence type="predicted"/>
<feature type="domain" description="C2H2-type" evidence="13">
    <location>
        <begin position="278"/>
        <end position="305"/>
    </location>
</feature>
<feature type="binding site" evidence="11">
    <location>
        <position position="11"/>
    </location>
    <ligand>
        <name>Zn(2+)</name>
        <dbReference type="ChEBI" id="CHEBI:29105"/>
    </ligand>
</feature>
<dbReference type="InterPro" id="IPR036236">
    <property type="entry name" value="Znf_C2H2_sf"/>
</dbReference>
<keyword evidence="9" id="KW-0539">Nucleus</keyword>
<dbReference type="FunFam" id="3.30.160.60:FF:000110">
    <property type="entry name" value="Zinc finger protein-like"/>
    <property type="match status" value="1"/>
</dbReference>
<dbReference type="FunFam" id="3.30.160.60:FF:000495">
    <property type="entry name" value="zinc finger protein 668"/>
    <property type="match status" value="1"/>
</dbReference>
<feature type="domain" description="C2H2-type" evidence="13">
    <location>
        <begin position="390"/>
        <end position="417"/>
    </location>
</feature>
<dbReference type="PANTHER" id="PTHR24404">
    <property type="entry name" value="ZINC FINGER PROTEIN"/>
    <property type="match status" value="1"/>
</dbReference>
<feature type="binding site" evidence="11">
    <location>
        <position position="57"/>
    </location>
    <ligand>
        <name>Zn(2+)</name>
        <dbReference type="ChEBI" id="CHEBI:29105"/>
    </ligand>
</feature>